<accession>A0A0E0QFE6</accession>
<dbReference type="HOGENOM" id="CLU_2709145_0_0_1"/>
<sequence length="73" mass="8307">MGGRLEEFDGKIFVDDKLLEYIGVRSPSLKRLSLACFLLLYLQGSINPVNEKVSTARGSLPRWLWKCRLSHAL</sequence>
<dbReference type="AlphaFoldDB" id="A0A0E0QFE6"/>
<organism evidence="1 2">
    <name type="scientific">Oryza rufipogon</name>
    <name type="common">Brownbeard rice</name>
    <name type="synonym">Asian wild rice</name>
    <dbReference type="NCBI Taxonomy" id="4529"/>
    <lineage>
        <taxon>Eukaryota</taxon>
        <taxon>Viridiplantae</taxon>
        <taxon>Streptophyta</taxon>
        <taxon>Embryophyta</taxon>
        <taxon>Tracheophyta</taxon>
        <taxon>Spermatophyta</taxon>
        <taxon>Magnoliopsida</taxon>
        <taxon>Liliopsida</taxon>
        <taxon>Poales</taxon>
        <taxon>Poaceae</taxon>
        <taxon>BOP clade</taxon>
        <taxon>Oryzoideae</taxon>
        <taxon>Oryzeae</taxon>
        <taxon>Oryzinae</taxon>
        <taxon>Oryza</taxon>
    </lineage>
</organism>
<reference evidence="1" key="2">
    <citation type="submission" date="2015-06" db="UniProtKB">
        <authorList>
            <consortium name="EnsemblPlants"/>
        </authorList>
    </citation>
    <scope>IDENTIFICATION</scope>
</reference>
<dbReference type="Proteomes" id="UP000008022">
    <property type="component" value="Unassembled WGS sequence"/>
</dbReference>
<reference evidence="2" key="1">
    <citation type="submission" date="2013-06" db="EMBL/GenBank/DDBJ databases">
        <authorList>
            <person name="Zhao Q."/>
        </authorList>
    </citation>
    <scope>NUCLEOTIDE SEQUENCE</scope>
    <source>
        <strain evidence="2">cv. W1943</strain>
    </source>
</reference>
<dbReference type="EnsemblPlants" id="ORUFI08G06180.1">
    <property type="protein sequence ID" value="ORUFI08G06180.1"/>
    <property type="gene ID" value="ORUFI08G06180"/>
</dbReference>
<evidence type="ECO:0000313" key="2">
    <source>
        <dbReference type="Proteomes" id="UP000008022"/>
    </source>
</evidence>
<proteinExistence type="predicted"/>
<keyword evidence="2" id="KW-1185">Reference proteome</keyword>
<protein>
    <submittedName>
        <fullName evidence="1">Uncharacterized protein</fullName>
    </submittedName>
</protein>
<evidence type="ECO:0000313" key="1">
    <source>
        <dbReference type="EnsemblPlants" id="ORUFI08G06180.1"/>
    </source>
</evidence>
<name>A0A0E0QFE6_ORYRU</name>
<dbReference type="Gramene" id="ORUFI08G06180.1">
    <property type="protein sequence ID" value="ORUFI08G06180.1"/>
    <property type="gene ID" value="ORUFI08G06180"/>
</dbReference>